<reference evidence="5" key="2">
    <citation type="submission" date="2023-05" db="EMBL/GenBank/DDBJ databases">
        <authorList>
            <consortium name="Lawrence Berkeley National Laboratory"/>
            <person name="Steindorff A."/>
            <person name="Hensen N."/>
            <person name="Bonometti L."/>
            <person name="Westerberg I."/>
            <person name="Brannstrom I.O."/>
            <person name="Guillou S."/>
            <person name="Cros-Aarteil S."/>
            <person name="Calhoun S."/>
            <person name="Haridas S."/>
            <person name="Kuo A."/>
            <person name="Mondo S."/>
            <person name="Pangilinan J."/>
            <person name="Riley R."/>
            <person name="Labutti K."/>
            <person name="Andreopoulos B."/>
            <person name="Lipzen A."/>
            <person name="Chen C."/>
            <person name="Yanf M."/>
            <person name="Daum C."/>
            <person name="Ng V."/>
            <person name="Clum A."/>
            <person name="Ohm R."/>
            <person name="Martin F."/>
            <person name="Silar P."/>
            <person name="Natvig D."/>
            <person name="Lalanne C."/>
            <person name="Gautier V."/>
            <person name="Ament-Velasquez S.L."/>
            <person name="Kruys A."/>
            <person name="Hutchinson M.I."/>
            <person name="Powell A.J."/>
            <person name="Barry K."/>
            <person name="Miller A.N."/>
            <person name="Grigoriev I.V."/>
            <person name="Debuchy R."/>
            <person name="Gladieux P."/>
            <person name="Thoren M.H."/>
            <person name="Johannesson H."/>
        </authorList>
    </citation>
    <scope>NUCLEOTIDE SEQUENCE</scope>
    <source>
        <strain evidence="5">PSN243</strain>
    </source>
</reference>
<dbReference type="InterPro" id="IPR036322">
    <property type="entry name" value="WD40_repeat_dom_sf"/>
</dbReference>
<dbReference type="GO" id="GO:0005770">
    <property type="term" value="C:late endosome"/>
    <property type="evidence" value="ECO:0007669"/>
    <property type="project" value="TreeGrafter"/>
</dbReference>
<feature type="compositionally biased region" description="Basic and acidic residues" evidence="2">
    <location>
        <begin position="1545"/>
        <end position="1560"/>
    </location>
</feature>
<proteinExistence type="inferred from homology"/>
<gene>
    <name evidence="5" type="ORF">QBC34DRAFT_400221</name>
</gene>
<feature type="compositionally biased region" description="Basic and acidic residues" evidence="2">
    <location>
        <begin position="1"/>
        <end position="11"/>
    </location>
</feature>
<comment type="caution">
    <text evidence="5">The sequence shown here is derived from an EMBL/GenBank/DDBJ whole genome shotgun (WGS) entry which is preliminary data.</text>
</comment>
<evidence type="ECO:0000256" key="2">
    <source>
        <dbReference type="SAM" id="MobiDB-lite"/>
    </source>
</evidence>
<dbReference type="Gene3D" id="2.130.10.10">
    <property type="entry name" value="YVTN repeat-like/Quinoprotein amine dehydrogenase"/>
    <property type="match status" value="1"/>
</dbReference>
<dbReference type="Pfam" id="PF23410">
    <property type="entry name" value="Beta-prop_VPS8"/>
    <property type="match status" value="1"/>
</dbReference>
<comment type="similarity">
    <text evidence="1">Belongs to the VPS8 family.</text>
</comment>
<dbReference type="GO" id="GO:0030897">
    <property type="term" value="C:HOPS complex"/>
    <property type="evidence" value="ECO:0007669"/>
    <property type="project" value="TreeGrafter"/>
</dbReference>
<feature type="domain" description="Vacuolar protein sorting-associated protein 8 central" evidence="3">
    <location>
        <begin position="727"/>
        <end position="929"/>
    </location>
</feature>
<accession>A0AAV9GUG0</accession>
<dbReference type="Pfam" id="PF12816">
    <property type="entry name" value="TPR_Vps8"/>
    <property type="match status" value="1"/>
</dbReference>
<protein>
    <submittedName>
        <fullName evidence="5">Vacuolar protein sorting-associated protein 8</fullName>
    </submittedName>
</protein>
<evidence type="ECO:0000259" key="4">
    <source>
        <dbReference type="Pfam" id="PF25066"/>
    </source>
</evidence>
<feature type="compositionally biased region" description="Low complexity" evidence="2">
    <location>
        <begin position="153"/>
        <end position="167"/>
    </location>
</feature>
<feature type="domain" description="VPS8-like TPR-like repeats" evidence="4">
    <location>
        <begin position="1269"/>
        <end position="1472"/>
    </location>
</feature>
<dbReference type="GO" id="GO:0006623">
    <property type="term" value="P:protein targeting to vacuole"/>
    <property type="evidence" value="ECO:0007669"/>
    <property type="project" value="InterPro"/>
</dbReference>
<sequence>MSLSSPRRDGPEDTMADATDPSLVEEQSSSDEETVKGDRDDDHIVDILEEERQAASTPVPPIGGTSIKSRYRELLEANQETASEDGSTDAIPRRAGSPIDSLLSIPDDSPSVQGSAVSSPASSSVLPFRGSRPGLRTPTPSFRPFDRRFQSRISSPNISSSSRPSSPAFLGGHSRTVSVTSQFLLDPGETDTPSPPWEVVRWTKLSKLNGQAFSEAGRRNFGAPTCLAVAATIVLGTSKGIILMFDYNQNLKMIIGSGTKAVESGPITSVAISADHTTIAGGHANGSIFTWDTTRGAARPFLSIPPLDASQLQDRTADGHIPNVAITHLGFLGIRHTALVSADDRGMAFSHLATRGTGSLGRSVKTTRILGRYPDSKPPVGKTLKPSTVLAFASLPLGNVEMATDTMGLTAMLTPYLLVIVSTTPVAQTQHKSARPKEVAAHSAMTGCLAWFPAVKLKVADPITASHISKVKLVYCWSNVLTVLDVDEIPAEDKDKPPSLKFRARSRWKCEEPIVAVQWLSRSVLTVLTISQRLIVLEDRSMRMTEAFDLIYKHIYHVDLFSKQLHSLVEQLDEDDTSMHGVVADAFYMGFKAYKGRLFLLGFNDVSIGALSNWADRLTALMENGDYVGAIQLATSYYTGDANKLTVGLPEDAASRHAIVLDKLMGIMSASLKYAFGQRQKVKGKADDNHLRELAETCFVGCQCAGDMDFLFDEMYDLYEDAGLEGIFLETLEPYILDKTITTIPPVVMKALVAHFVAKGWESRLEELICHLDTATLDLDQITILCKRHGLYDALIYAWNQALGDYITPLLDLLALLVPLMQNGEFAESGNLMEDEAGLNAYKIFTYLSYVLTGRVYPTGEPIPEAISQKAKAELYWCLFSGKSIIWPNGSNKRFLTKPTQSQEPSFPYLRMILKFHAPDFLSALNEAFEDSFLNDSPDRQMNGSPGRDLPEEQIFGLTVDRQYIVSILMEIMNPSDFPPADTIYLDMFIARNLPKYPQYLLFSGSTLTKVLTGLCHYPGEDLFEDAQLSSEYLLSAYQPPDIANLIPLFKEAGFYRILKRIYRADKQYGKLVQTYFEDPDDRDALFDCVKVCLQPQTGLTRRQIKEVHNVIRENSAALVELDSRRAAETIAEIAPELHQHILDSVAAQPGLQYDYLKTILEPEEGSSLEKTPATDLVELYLRLMCQFDPTHVSEYVGAVSSADLKLENLLPTMEETGVIDAAVILMAKEGQVQEAMGRLTKHLGTLESALHGLLDGVCSENYDAVGLQESAEDLMQSLQKYTRVGIWLCQGQTKTFRDGSVARRRQKSPTKDVLSPDEELWLDLIDKTVQITKQLSADLQACADRQPPRIPNGDVHDDETSHVFGTTKLLTLLRSLVQNTFTALLTSTSAPPTPSSATRSTSTIGTNLSFLRVLRAFLARAAASSPNLADLRAVLSSIFSAYAYEESILRLSNRLLERSLFVSVKQAVELRQRGWRPRGSTCEACGRRVWGPGVAGNVFEAWEERQAEEDKKRTQKKYPGLLSPRGPMDGKGGSMPGSPAEEEYNGKGKGKDLSPRLDMEGSDWGVPAGSGSSGVDERKGGALVVLACRHIYHQSCLEELQAREGRGRRTTIHGEYRCPIDG</sequence>
<evidence type="ECO:0000256" key="1">
    <source>
        <dbReference type="ARBA" id="ARBA00009422"/>
    </source>
</evidence>
<keyword evidence="6" id="KW-1185">Reference proteome</keyword>
<feature type="region of interest" description="Disordered" evidence="2">
    <location>
        <begin position="1506"/>
        <end position="1577"/>
    </location>
</feature>
<dbReference type="InterPro" id="IPR045111">
    <property type="entry name" value="Vps41/Vps8"/>
</dbReference>
<dbReference type="Pfam" id="PF25066">
    <property type="entry name" value="TPR_VPS8_2"/>
    <property type="match status" value="1"/>
</dbReference>
<reference evidence="5" key="1">
    <citation type="journal article" date="2023" name="Mol. Phylogenet. Evol.">
        <title>Genome-scale phylogeny and comparative genomics of the fungal order Sordariales.</title>
        <authorList>
            <person name="Hensen N."/>
            <person name="Bonometti L."/>
            <person name="Westerberg I."/>
            <person name="Brannstrom I.O."/>
            <person name="Guillou S."/>
            <person name="Cros-Aarteil S."/>
            <person name="Calhoun S."/>
            <person name="Haridas S."/>
            <person name="Kuo A."/>
            <person name="Mondo S."/>
            <person name="Pangilinan J."/>
            <person name="Riley R."/>
            <person name="LaButti K."/>
            <person name="Andreopoulos B."/>
            <person name="Lipzen A."/>
            <person name="Chen C."/>
            <person name="Yan M."/>
            <person name="Daum C."/>
            <person name="Ng V."/>
            <person name="Clum A."/>
            <person name="Steindorff A."/>
            <person name="Ohm R.A."/>
            <person name="Martin F."/>
            <person name="Silar P."/>
            <person name="Natvig D.O."/>
            <person name="Lalanne C."/>
            <person name="Gautier V."/>
            <person name="Ament-Velasquez S.L."/>
            <person name="Kruys A."/>
            <person name="Hutchinson M.I."/>
            <person name="Powell A.J."/>
            <person name="Barry K."/>
            <person name="Miller A.N."/>
            <person name="Grigoriev I.V."/>
            <person name="Debuchy R."/>
            <person name="Gladieux P."/>
            <person name="Hiltunen Thoren M."/>
            <person name="Johannesson H."/>
        </authorList>
    </citation>
    <scope>NUCLEOTIDE SEQUENCE</scope>
    <source>
        <strain evidence="5">PSN243</strain>
    </source>
</reference>
<dbReference type="InterPro" id="IPR025941">
    <property type="entry name" value="Vps8_central_dom"/>
</dbReference>
<feature type="region of interest" description="Disordered" evidence="2">
    <location>
        <begin position="153"/>
        <end position="172"/>
    </location>
</feature>
<evidence type="ECO:0000259" key="3">
    <source>
        <dbReference type="Pfam" id="PF12816"/>
    </source>
</evidence>
<evidence type="ECO:0000313" key="6">
    <source>
        <dbReference type="Proteomes" id="UP001321760"/>
    </source>
</evidence>
<dbReference type="GO" id="GO:0034058">
    <property type="term" value="P:endosomal vesicle fusion"/>
    <property type="evidence" value="ECO:0007669"/>
    <property type="project" value="TreeGrafter"/>
</dbReference>
<dbReference type="SUPFAM" id="SSF50978">
    <property type="entry name" value="WD40 repeat-like"/>
    <property type="match status" value="1"/>
</dbReference>
<name>A0AAV9GUG0_9PEZI</name>
<organism evidence="5 6">
    <name type="scientific">Podospora aff. communis PSN243</name>
    <dbReference type="NCBI Taxonomy" id="3040156"/>
    <lineage>
        <taxon>Eukaryota</taxon>
        <taxon>Fungi</taxon>
        <taxon>Dikarya</taxon>
        <taxon>Ascomycota</taxon>
        <taxon>Pezizomycotina</taxon>
        <taxon>Sordariomycetes</taxon>
        <taxon>Sordariomycetidae</taxon>
        <taxon>Sordariales</taxon>
        <taxon>Podosporaceae</taxon>
        <taxon>Podospora</taxon>
    </lineage>
</organism>
<evidence type="ECO:0000313" key="5">
    <source>
        <dbReference type="EMBL" id="KAK4451604.1"/>
    </source>
</evidence>
<dbReference type="InterPro" id="IPR015943">
    <property type="entry name" value="WD40/YVTN_repeat-like_dom_sf"/>
</dbReference>
<feature type="compositionally biased region" description="Basic and acidic residues" evidence="2">
    <location>
        <begin position="33"/>
        <end position="53"/>
    </location>
</feature>
<dbReference type="InterPro" id="IPR059070">
    <property type="entry name" value="TPR_VPS8_2"/>
</dbReference>
<feature type="compositionally biased region" description="Low complexity" evidence="2">
    <location>
        <begin position="97"/>
        <end position="125"/>
    </location>
</feature>
<dbReference type="PANTHER" id="PTHR12616:SF8">
    <property type="entry name" value="VACUOLAR PROTEIN SORTING-ASSOCIATED PROTEIN 8 HOMOLOG"/>
    <property type="match status" value="1"/>
</dbReference>
<feature type="region of interest" description="Disordered" evidence="2">
    <location>
        <begin position="1"/>
        <end position="147"/>
    </location>
</feature>
<dbReference type="Proteomes" id="UP001321760">
    <property type="component" value="Unassembled WGS sequence"/>
</dbReference>
<dbReference type="EMBL" id="MU865927">
    <property type="protein sequence ID" value="KAK4451604.1"/>
    <property type="molecule type" value="Genomic_DNA"/>
</dbReference>
<dbReference type="PANTHER" id="PTHR12616">
    <property type="entry name" value="VACUOLAR PROTEIN SORTING VPS41"/>
    <property type="match status" value="1"/>
</dbReference>